<dbReference type="PANTHER" id="PTHR13282">
    <property type="entry name" value="PROTEIN FAM32A"/>
    <property type="match status" value="1"/>
</dbReference>
<accession>A0ABP0MAM0</accession>
<name>A0ABP0MAM0_9DINO</name>
<feature type="region of interest" description="Disordered" evidence="2">
    <location>
        <begin position="642"/>
        <end position="661"/>
    </location>
</feature>
<dbReference type="EMBL" id="CAXAMM010020336">
    <property type="protein sequence ID" value="CAK9047764.1"/>
    <property type="molecule type" value="Genomic_DNA"/>
</dbReference>
<evidence type="ECO:0000256" key="1">
    <source>
        <dbReference type="SAM" id="Coils"/>
    </source>
</evidence>
<evidence type="ECO:0000313" key="4">
    <source>
        <dbReference type="Proteomes" id="UP001642464"/>
    </source>
</evidence>
<sequence>MSTRPEEPVAMCISQAAKESFPDSKKSGWSAAEWKDKVDTVGSGQAFLSEEDSLWRENRQLRCEVQSWQEEAAARQRETTELRLEVAQLQAELHAERNTRQMLAQAEAQGGATSSSSVFRAAKEKMPCGLDSDWIRAKRLSSAAWMDSQRGVAQSADLAIMATRHAEEVVELQLQHSRALQEMQSQADVFLGRAKLAEDACTLLQRKQVRLASMLDSLFKVRQVAWPFFLWRKAVFRATCAQQSSSLVECAKWQALQRVQSFLSISEQTLLCFAFQLWLAEWHFEKGLKGSCQDFEVQLQELSAQLQRAEGAVTLGASLTAVRRILKPCFRAWERLLQQHRVEKILQCGRDQQAAWRLEFLDMMFLQSEEDNCAMLMILCWQAWSQAARLGARQKAYDAAKLELRKVQRRFQKFQIIAVGASAQVHLMFLLRASFVGWRQLQCLQLATLLREDSRNLHFSLAHLCHSRDFTVNSIARRANENAVFFCLALAWTIWKRSSLEAAMIQDFDAVRTLLLQLQDWPVIDGSDSVAQDGAVATRYLQKDKFGTPLPCTHLEIIEHSPQGQAVWCLLKLTDAKDRCGWRVEKEEPMSSSVSGKYDTVIKSGLKLKGGDKKKEVGVKVTKKKKKTQEDALTEQLQANADQEMQEQAELTKGATQGPTTSQKTFQLAREKRSNQRVNEAIQYTHRQRMDKLNAHLGSLSEHFDIPKETTLAPLACVLRVGNSSEELHAFNAAARTWGVKCRWFLGLASTPSVGDSARRLVNGSKARVLHAQPGPVALEVLLHAYRHPRAFPGGAPQLACGFADTFLFPVLENLMPHFAKVRRELYFSAICGSRILCQTVTTSAALATLPLSAALATIQEQAMRLPLCGQRAEQVPEICI</sequence>
<keyword evidence="4" id="KW-1185">Reference proteome</keyword>
<dbReference type="Proteomes" id="UP001642464">
    <property type="component" value="Unassembled WGS sequence"/>
</dbReference>
<proteinExistence type="predicted"/>
<reference evidence="3 4" key="1">
    <citation type="submission" date="2024-02" db="EMBL/GenBank/DDBJ databases">
        <authorList>
            <person name="Chen Y."/>
            <person name="Shah S."/>
            <person name="Dougan E. K."/>
            <person name="Thang M."/>
            <person name="Chan C."/>
        </authorList>
    </citation>
    <scope>NUCLEOTIDE SEQUENCE [LARGE SCALE GENOMIC DNA]</scope>
</reference>
<keyword evidence="1" id="KW-0175">Coiled coil</keyword>
<evidence type="ECO:0000256" key="2">
    <source>
        <dbReference type="SAM" id="MobiDB-lite"/>
    </source>
</evidence>
<dbReference type="InterPro" id="IPR013865">
    <property type="entry name" value="FAM32A"/>
</dbReference>
<feature type="coiled-coil region" evidence="1">
    <location>
        <begin position="58"/>
        <end position="106"/>
    </location>
</feature>
<comment type="caution">
    <text evidence="3">The sequence shown here is derived from an EMBL/GenBank/DDBJ whole genome shotgun (WGS) entry which is preliminary data.</text>
</comment>
<gene>
    <name evidence="3" type="ORF">SCF082_LOCUS26712</name>
</gene>
<organism evidence="3 4">
    <name type="scientific">Durusdinium trenchii</name>
    <dbReference type="NCBI Taxonomy" id="1381693"/>
    <lineage>
        <taxon>Eukaryota</taxon>
        <taxon>Sar</taxon>
        <taxon>Alveolata</taxon>
        <taxon>Dinophyceae</taxon>
        <taxon>Suessiales</taxon>
        <taxon>Symbiodiniaceae</taxon>
        <taxon>Durusdinium</taxon>
    </lineage>
</organism>
<dbReference type="Pfam" id="PF08555">
    <property type="entry name" value="FAM32A"/>
    <property type="match status" value="1"/>
</dbReference>
<protein>
    <submittedName>
        <fullName evidence="3">Protein FAM32A-like</fullName>
    </submittedName>
</protein>
<evidence type="ECO:0000313" key="3">
    <source>
        <dbReference type="EMBL" id="CAK9047764.1"/>
    </source>
</evidence>
<dbReference type="PANTHER" id="PTHR13282:SF6">
    <property type="entry name" value="PROTEIN FAM32A"/>
    <property type="match status" value="1"/>
</dbReference>